<dbReference type="InterPro" id="IPR003779">
    <property type="entry name" value="CMD-like"/>
</dbReference>
<proteinExistence type="predicted"/>
<dbReference type="Pfam" id="PF02627">
    <property type="entry name" value="CMD"/>
    <property type="match status" value="1"/>
</dbReference>
<dbReference type="Proteomes" id="UP000727654">
    <property type="component" value="Unassembled WGS sequence"/>
</dbReference>
<dbReference type="PANTHER" id="PTHR33930">
    <property type="entry name" value="ALKYL HYDROPEROXIDE REDUCTASE AHPD"/>
    <property type="match status" value="1"/>
</dbReference>
<dbReference type="SUPFAM" id="SSF69118">
    <property type="entry name" value="AhpD-like"/>
    <property type="match status" value="1"/>
</dbReference>
<gene>
    <name evidence="2" type="ORF">LMG23992_03655</name>
</gene>
<dbReference type="InterPro" id="IPR029032">
    <property type="entry name" value="AhpD-like"/>
</dbReference>
<accession>A0ABM8XDC4</accession>
<evidence type="ECO:0000313" key="3">
    <source>
        <dbReference type="Proteomes" id="UP000727654"/>
    </source>
</evidence>
<evidence type="ECO:0000313" key="2">
    <source>
        <dbReference type="EMBL" id="CAG9178108.1"/>
    </source>
</evidence>
<dbReference type="InterPro" id="IPR004675">
    <property type="entry name" value="AhpD_core"/>
</dbReference>
<evidence type="ECO:0000259" key="1">
    <source>
        <dbReference type="Pfam" id="PF02627"/>
    </source>
</evidence>
<comment type="caution">
    <text evidence="2">The sequence shown here is derived from an EMBL/GenBank/DDBJ whole genome shotgun (WGS) entry which is preliminary data.</text>
</comment>
<dbReference type="RefSeq" id="WP_224081224.1">
    <property type="nucleotide sequence ID" value="NZ_CAJZAI010000009.1"/>
</dbReference>
<feature type="domain" description="Carboxymuconolactone decarboxylase-like" evidence="1">
    <location>
        <begin position="26"/>
        <end position="108"/>
    </location>
</feature>
<protein>
    <recommendedName>
        <fullName evidence="1">Carboxymuconolactone decarboxylase-like domain-containing protein</fullName>
    </recommendedName>
</protein>
<organism evidence="2 3">
    <name type="scientific">Cupriavidus laharis</name>
    <dbReference type="NCBI Taxonomy" id="151654"/>
    <lineage>
        <taxon>Bacteria</taxon>
        <taxon>Pseudomonadati</taxon>
        <taxon>Pseudomonadota</taxon>
        <taxon>Betaproteobacteria</taxon>
        <taxon>Burkholderiales</taxon>
        <taxon>Burkholderiaceae</taxon>
        <taxon>Cupriavidus</taxon>
    </lineage>
</organism>
<sequence>MSGLPDFKSVVKDVSAQMRSLRESQPELMTAFSQLAAAGTRDGALSKKTRELVALGIAVASRCDDCIGFHVQALVRLGTTRAELEDVLGTAVYMGGGPSMMYATHALAAFDTFSV</sequence>
<reference evidence="2 3" key="1">
    <citation type="submission" date="2021-08" db="EMBL/GenBank/DDBJ databases">
        <authorList>
            <person name="Peeters C."/>
        </authorList>
    </citation>
    <scope>NUCLEOTIDE SEQUENCE [LARGE SCALE GENOMIC DNA]</scope>
    <source>
        <strain evidence="2 3">LMG 23992</strain>
    </source>
</reference>
<dbReference type="Gene3D" id="1.20.1290.10">
    <property type="entry name" value="AhpD-like"/>
    <property type="match status" value="1"/>
</dbReference>
<dbReference type="PANTHER" id="PTHR33930:SF2">
    <property type="entry name" value="BLR3452 PROTEIN"/>
    <property type="match status" value="1"/>
</dbReference>
<dbReference type="EMBL" id="CAJZAI010000009">
    <property type="protein sequence ID" value="CAG9178108.1"/>
    <property type="molecule type" value="Genomic_DNA"/>
</dbReference>
<name>A0ABM8XDC4_9BURK</name>
<keyword evidence="3" id="KW-1185">Reference proteome</keyword>
<dbReference type="NCBIfam" id="TIGR00778">
    <property type="entry name" value="ahpD_dom"/>
    <property type="match status" value="1"/>
</dbReference>